<dbReference type="InterPro" id="IPR037217">
    <property type="entry name" value="Trp/Indoleamine_2_3_dOase-like"/>
</dbReference>
<dbReference type="AlphaFoldDB" id="A0A4C1TUY4"/>
<evidence type="ECO:0000313" key="1">
    <source>
        <dbReference type="EMBL" id="GBP17810.1"/>
    </source>
</evidence>
<dbReference type="Pfam" id="PF03301">
    <property type="entry name" value="Trp_dioxygenase"/>
    <property type="match status" value="1"/>
</dbReference>
<dbReference type="InterPro" id="IPR004981">
    <property type="entry name" value="Trp_2_3_dOase"/>
</dbReference>
<accession>A0A4C1TUY4</accession>
<keyword evidence="1" id="KW-0560">Oxidoreductase</keyword>
<dbReference type="EMBL" id="BGZK01000090">
    <property type="protein sequence ID" value="GBP17810.1"/>
    <property type="molecule type" value="Genomic_DNA"/>
</dbReference>
<organism evidence="1 2">
    <name type="scientific">Eumeta variegata</name>
    <name type="common">Bagworm moth</name>
    <name type="synonym">Eumeta japonica</name>
    <dbReference type="NCBI Taxonomy" id="151549"/>
    <lineage>
        <taxon>Eukaryota</taxon>
        <taxon>Metazoa</taxon>
        <taxon>Ecdysozoa</taxon>
        <taxon>Arthropoda</taxon>
        <taxon>Hexapoda</taxon>
        <taxon>Insecta</taxon>
        <taxon>Pterygota</taxon>
        <taxon>Neoptera</taxon>
        <taxon>Endopterygota</taxon>
        <taxon>Lepidoptera</taxon>
        <taxon>Glossata</taxon>
        <taxon>Ditrysia</taxon>
        <taxon>Tineoidea</taxon>
        <taxon>Psychidae</taxon>
        <taxon>Oiketicinae</taxon>
        <taxon>Eumeta</taxon>
    </lineage>
</organism>
<name>A0A4C1TUY4_EUMVA</name>
<dbReference type="SUPFAM" id="SSF140959">
    <property type="entry name" value="Indolic compounds 2,3-dioxygenase-like"/>
    <property type="match status" value="1"/>
</dbReference>
<keyword evidence="2" id="KW-1185">Reference proteome</keyword>
<dbReference type="OrthoDB" id="447477at2759"/>
<dbReference type="Proteomes" id="UP000299102">
    <property type="component" value="Unassembled WGS sequence"/>
</dbReference>
<dbReference type="PANTHER" id="PTHR10138:SF0">
    <property type="entry name" value="TRYPTOPHAN 2,3-DIOXYGENASE"/>
    <property type="match status" value="1"/>
</dbReference>
<dbReference type="STRING" id="151549.A0A4C1TUY4"/>
<sequence>MNCVKFIFSRSTVHFQLLVDQVMILETMTPLDFMDFRNYLRPASGFQSLQFRLLENKLGLKQALRVKYNQNYQTVFGDDPEAMDALLKSEREPALLALVERWLERTPGLDEHGFNFWGKFKSAVDGMIAESVEEAMDGLDSQLDLIDGAVVGMSNGWTDWDEIFYVYSDGSLDDFRTQLDPVGGAAVDLSRKGRQDDVCRNSFV</sequence>
<dbReference type="Gene3D" id="1.20.58.480">
    <property type="match status" value="1"/>
</dbReference>
<gene>
    <name evidence="1" type="ORF">EVAR_102669_1</name>
</gene>
<keyword evidence="1" id="KW-0223">Dioxygenase</keyword>
<evidence type="ECO:0000313" key="2">
    <source>
        <dbReference type="Proteomes" id="UP000299102"/>
    </source>
</evidence>
<proteinExistence type="predicted"/>
<dbReference type="GO" id="GO:0020037">
    <property type="term" value="F:heme binding"/>
    <property type="evidence" value="ECO:0007669"/>
    <property type="project" value="InterPro"/>
</dbReference>
<protein>
    <submittedName>
        <fullName evidence="1">Tryptophan 2,3-dioxygenase</fullName>
    </submittedName>
</protein>
<dbReference type="GO" id="GO:0019441">
    <property type="term" value="P:L-tryptophan catabolic process to kynurenine"/>
    <property type="evidence" value="ECO:0007669"/>
    <property type="project" value="InterPro"/>
</dbReference>
<reference evidence="1 2" key="1">
    <citation type="journal article" date="2019" name="Commun. Biol.">
        <title>The bagworm genome reveals a unique fibroin gene that provides high tensile strength.</title>
        <authorList>
            <person name="Kono N."/>
            <person name="Nakamura H."/>
            <person name="Ohtoshi R."/>
            <person name="Tomita M."/>
            <person name="Numata K."/>
            <person name="Arakawa K."/>
        </authorList>
    </citation>
    <scope>NUCLEOTIDE SEQUENCE [LARGE SCALE GENOMIC DNA]</scope>
</reference>
<dbReference type="PANTHER" id="PTHR10138">
    <property type="entry name" value="TRYPTOPHAN 2,3-DIOXYGENASE"/>
    <property type="match status" value="1"/>
</dbReference>
<comment type="caution">
    <text evidence="1">The sequence shown here is derived from an EMBL/GenBank/DDBJ whole genome shotgun (WGS) entry which is preliminary data.</text>
</comment>
<dbReference type="GO" id="GO:0046872">
    <property type="term" value="F:metal ion binding"/>
    <property type="evidence" value="ECO:0007669"/>
    <property type="project" value="InterPro"/>
</dbReference>
<dbReference type="GO" id="GO:0004833">
    <property type="term" value="F:L-tryptophan 2,3-dioxygenase activity"/>
    <property type="evidence" value="ECO:0007669"/>
    <property type="project" value="InterPro"/>
</dbReference>
<dbReference type="GO" id="GO:0019442">
    <property type="term" value="P:L-tryptophan catabolic process to acetyl-CoA"/>
    <property type="evidence" value="ECO:0007669"/>
    <property type="project" value="TreeGrafter"/>
</dbReference>